<dbReference type="Proteomes" id="UP000187429">
    <property type="component" value="Unassembled WGS sequence"/>
</dbReference>
<protein>
    <submittedName>
        <fullName evidence="2">Retrovirus-related Pol polyprotein from transposon</fullName>
    </submittedName>
</protein>
<sequence>MSRDIFSYTSSCKSFQLNKHSTELTAGNLQSIQAVRPFQILAIDFTGPFPTSRKGDKFVLVCIDMFTKSVEAIALPNSESHTTVKAINDNVIIKHGIPEIILSDNGRAFIADPIKRYCEGFNIKHSFSSPYHPETNGLVERFNRTLKSIIRSYINSKQTNWDENLSSIIFAYVSSTQSTTKISPFELVYERKPRLPGEHYHN</sequence>
<name>A0A1R1XKF1_9FUNG</name>
<dbReference type="InterPro" id="IPR050951">
    <property type="entry name" value="Retrovirus_Pol_polyprotein"/>
</dbReference>
<dbReference type="Gene3D" id="3.30.420.10">
    <property type="entry name" value="Ribonuclease H-like superfamily/Ribonuclease H"/>
    <property type="match status" value="1"/>
</dbReference>
<dbReference type="PANTHER" id="PTHR37984:SF5">
    <property type="entry name" value="PROTEIN NYNRIN-LIKE"/>
    <property type="match status" value="1"/>
</dbReference>
<dbReference type="InterPro" id="IPR012337">
    <property type="entry name" value="RNaseH-like_sf"/>
</dbReference>
<comment type="caution">
    <text evidence="2">The sequence shown here is derived from an EMBL/GenBank/DDBJ whole genome shotgun (WGS) entry which is preliminary data.</text>
</comment>
<dbReference type="EMBL" id="LSSM01004355">
    <property type="protein sequence ID" value="OMJ15111.1"/>
    <property type="molecule type" value="Genomic_DNA"/>
</dbReference>
<dbReference type="OrthoDB" id="5592268at2759"/>
<dbReference type="SUPFAM" id="SSF53098">
    <property type="entry name" value="Ribonuclease H-like"/>
    <property type="match status" value="1"/>
</dbReference>
<accession>A0A1R1XKF1</accession>
<dbReference type="InterPro" id="IPR036397">
    <property type="entry name" value="RNaseH_sf"/>
</dbReference>
<dbReference type="GO" id="GO:0005634">
    <property type="term" value="C:nucleus"/>
    <property type="evidence" value="ECO:0007669"/>
    <property type="project" value="UniProtKB-ARBA"/>
</dbReference>
<dbReference type="FunFam" id="3.30.420.10:FF:000032">
    <property type="entry name" value="Retrovirus-related Pol polyprotein from transposon 297-like Protein"/>
    <property type="match status" value="1"/>
</dbReference>
<gene>
    <name evidence="2" type="ORF">AYI69_g8310</name>
</gene>
<reference evidence="3" key="1">
    <citation type="submission" date="2017-01" db="EMBL/GenBank/DDBJ databases">
        <authorList>
            <person name="Wang Y."/>
            <person name="White M."/>
            <person name="Kvist S."/>
            <person name="Moncalvo J.-M."/>
        </authorList>
    </citation>
    <scope>NUCLEOTIDE SEQUENCE [LARGE SCALE GENOMIC DNA]</scope>
    <source>
        <strain evidence="3">ID-206-W2</strain>
    </source>
</reference>
<keyword evidence="3" id="KW-1185">Reference proteome</keyword>
<evidence type="ECO:0000313" key="3">
    <source>
        <dbReference type="Proteomes" id="UP000187429"/>
    </source>
</evidence>
<evidence type="ECO:0000259" key="1">
    <source>
        <dbReference type="PROSITE" id="PS50994"/>
    </source>
</evidence>
<dbReference type="Pfam" id="PF00665">
    <property type="entry name" value="rve"/>
    <property type="match status" value="1"/>
</dbReference>
<proteinExistence type="predicted"/>
<dbReference type="PANTHER" id="PTHR37984">
    <property type="entry name" value="PROTEIN CBG26694"/>
    <property type="match status" value="1"/>
</dbReference>
<dbReference type="GO" id="GO:0003676">
    <property type="term" value="F:nucleic acid binding"/>
    <property type="evidence" value="ECO:0007669"/>
    <property type="project" value="InterPro"/>
</dbReference>
<feature type="domain" description="Integrase catalytic" evidence="1">
    <location>
        <begin position="33"/>
        <end position="192"/>
    </location>
</feature>
<dbReference type="GO" id="GO:0015074">
    <property type="term" value="P:DNA integration"/>
    <property type="evidence" value="ECO:0007669"/>
    <property type="project" value="InterPro"/>
</dbReference>
<evidence type="ECO:0000313" key="2">
    <source>
        <dbReference type="EMBL" id="OMJ15111.1"/>
    </source>
</evidence>
<dbReference type="PROSITE" id="PS50994">
    <property type="entry name" value="INTEGRASE"/>
    <property type="match status" value="1"/>
</dbReference>
<dbReference type="InterPro" id="IPR001584">
    <property type="entry name" value="Integrase_cat-core"/>
</dbReference>
<organism evidence="2 3">
    <name type="scientific">Smittium culicis</name>
    <dbReference type="NCBI Taxonomy" id="133412"/>
    <lineage>
        <taxon>Eukaryota</taxon>
        <taxon>Fungi</taxon>
        <taxon>Fungi incertae sedis</taxon>
        <taxon>Zoopagomycota</taxon>
        <taxon>Kickxellomycotina</taxon>
        <taxon>Harpellomycetes</taxon>
        <taxon>Harpellales</taxon>
        <taxon>Legeriomycetaceae</taxon>
        <taxon>Smittium</taxon>
    </lineage>
</organism>
<dbReference type="AlphaFoldDB" id="A0A1R1XKF1"/>